<evidence type="ECO:0000259" key="3">
    <source>
        <dbReference type="Pfam" id="PF08239"/>
    </source>
</evidence>
<feature type="region of interest" description="Disordered" evidence="1">
    <location>
        <begin position="369"/>
        <end position="417"/>
    </location>
</feature>
<keyword evidence="5" id="KW-1185">Reference proteome</keyword>
<gene>
    <name evidence="4" type="ORF">DLJ53_08215</name>
</gene>
<dbReference type="AlphaFoldDB" id="A0A8B2P730"/>
<accession>A0A8B2P730</accession>
<feature type="compositionally biased region" description="Basic and acidic residues" evidence="1">
    <location>
        <begin position="369"/>
        <end position="396"/>
    </location>
</feature>
<feature type="region of interest" description="Disordered" evidence="1">
    <location>
        <begin position="318"/>
        <end position="350"/>
    </location>
</feature>
<dbReference type="Proteomes" id="UP000249590">
    <property type="component" value="Unassembled WGS sequence"/>
</dbReference>
<reference evidence="4 5" key="1">
    <citation type="submission" date="2018-05" db="EMBL/GenBank/DDBJ databases">
        <title>Acuticoccus sediminis sp. nov., isolated from deep-sea sediment of Indian Ocean.</title>
        <authorList>
            <person name="Liu X."/>
            <person name="Lai Q."/>
            <person name="Du Y."/>
            <person name="Sun F."/>
            <person name="Zhang X."/>
            <person name="Wang S."/>
            <person name="Shao Z."/>
        </authorList>
    </citation>
    <scope>NUCLEOTIDE SEQUENCE [LARGE SCALE GENOMIC DNA]</scope>
    <source>
        <strain evidence="4 5">PTG4-2</strain>
    </source>
</reference>
<protein>
    <recommendedName>
        <fullName evidence="3">SH3b domain-containing protein</fullName>
    </recommendedName>
</protein>
<dbReference type="RefSeq" id="WP_111343876.1">
    <property type="nucleotide sequence ID" value="NZ_QHHQ01000001.1"/>
</dbReference>
<dbReference type="Pfam" id="PF08239">
    <property type="entry name" value="SH3_3"/>
    <property type="match status" value="1"/>
</dbReference>
<evidence type="ECO:0000256" key="1">
    <source>
        <dbReference type="SAM" id="MobiDB-lite"/>
    </source>
</evidence>
<keyword evidence="2" id="KW-0732">Signal</keyword>
<dbReference type="Gene3D" id="2.30.30.40">
    <property type="entry name" value="SH3 Domains"/>
    <property type="match status" value="1"/>
</dbReference>
<organism evidence="4 5">
    <name type="scientific">Acuticoccus sediminis</name>
    <dbReference type="NCBI Taxonomy" id="2184697"/>
    <lineage>
        <taxon>Bacteria</taxon>
        <taxon>Pseudomonadati</taxon>
        <taxon>Pseudomonadota</taxon>
        <taxon>Alphaproteobacteria</taxon>
        <taxon>Hyphomicrobiales</taxon>
        <taxon>Amorphaceae</taxon>
        <taxon>Acuticoccus</taxon>
    </lineage>
</organism>
<feature type="compositionally biased region" description="Low complexity" evidence="1">
    <location>
        <begin position="397"/>
        <end position="409"/>
    </location>
</feature>
<evidence type="ECO:0000313" key="5">
    <source>
        <dbReference type="Proteomes" id="UP000249590"/>
    </source>
</evidence>
<dbReference type="OrthoDB" id="321999at2"/>
<proteinExistence type="predicted"/>
<dbReference type="InterPro" id="IPR003646">
    <property type="entry name" value="SH3-like_bac-type"/>
</dbReference>
<feature type="chain" id="PRO_5032350333" description="SH3b domain-containing protein" evidence="2">
    <location>
        <begin position="27"/>
        <end position="490"/>
    </location>
</feature>
<evidence type="ECO:0000313" key="4">
    <source>
        <dbReference type="EMBL" id="RAI04409.1"/>
    </source>
</evidence>
<dbReference type="EMBL" id="QHHQ01000001">
    <property type="protein sequence ID" value="RAI04409.1"/>
    <property type="molecule type" value="Genomic_DNA"/>
</dbReference>
<sequence length="490" mass="53916">MAPVVRPLAILLTLLAFVSASGSARAQDRPWLTDVADEVRDLALQTSCFGGRPPQTLYVLGVSGSRDLVDEADQTDILGSITAELGDRTRMRITKADTFQIIAGAASGTGEPQAQEIRDLISRADRADITVTLRPFRRNADKLSAEVILWARNSAEGKGITCTPSFIVQIPVGDPQCKSAFETVRLDGSIPKLEAYTLFFSHCPQVAEVQRLIAATRAQEAQATCERAFDAAARENTVGAFDTFIASNPECRLVATARSIRDQLALRQEAQRRCADGFEAAKTADTADAYARFADQSPQCNEAALALQLSELKRQREAAAEAERAAEQRAADQKAQEKRAAAERDAERLEAERREVERRAAELLAAEQRAAEQRAAEQRAAEQRAAEEREAERRTAEQQAAAARQAQPPAWNPPPPQQPVYCYVADVRPPDAWLALRTHPSTRRGSSLRRLPSGTPIQMLGEQSGSWHRVRIQDGTVGWISWEIARWIRC</sequence>
<name>A0A8B2P730_9HYPH</name>
<feature type="domain" description="SH3b" evidence="3">
    <location>
        <begin position="434"/>
        <end position="482"/>
    </location>
</feature>
<feature type="signal peptide" evidence="2">
    <location>
        <begin position="1"/>
        <end position="26"/>
    </location>
</feature>
<evidence type="ECO:0000256" key="2">
    <source>
        <dbReference type="SAM" id="SignalP"/>
    </source>
</evidence>
<comment type="caution">
    <text evidence="4">The sequence shown here is derived from an EMBL/GenBank/DDBJ whole genome shotgun (WGS) entry which is preliminary data.</text>
</comment>